<dbReference type="SUPFAM" id="SSF55874">
    <property type="entry name" value="ATPase domain of HSP90 chaperone/DNA topoisomerase II/histidine kinase"/>
    <property type="match status" value="1"/>
</dbReference>
<organism evidence="2 3">
    <name type="scientific">Turicibacter sanguinis</name>
    <dbReference type="NCBI Taxonomy" id="154288"/>
    <lineage>
        <taxon>Bacteria</taxon>
        <taxon>Bacillati</taxon>
        <taxon>Bacillota</taxon>
        <taxon>Erysipelotrichia</taxon>
        <taxon>Erysipelotrichales</taxon>
        <taxon>Turicibacteraceae</taxon>
        <taxon>Turicibacter</taxon>
    </lineage>
</organism>
<dbReference type="Gene3D" id="3.30.565.10">
    <property type="entry name" value="Histidine kinase-like ATPase, C-terminal domain"/>
    <property type="match status" value="1"/>
</dbReference>
<dbReference type="EMBL" id="WMQE01000004">
    <property type="protein sequence ID" value="MTK20362.1"/>
    <property type="molecule type" value="Genomic_DNA"/>
</dbReference>
<dbReference type="RefSeq" id="WP_006785690.1">
    <property type="nucleotide sequence ID" value="NZ_CABJBH010000007.1"/>
</dbReference>
<proteinExistence type="predicted"/>
<dbReference type="InterPro" id="IPR036890">
    <property type="entry name" value="HATPase_C_sf"/>
</dbReference>
<dbReference type="AlphaFoldDB" id="A0A173T1Z3"/>
<name>A0A173T1Z3_9FIRM</name>
<dbReference type="InterPro" id="IPR003594">
    <property type="entry name" value="HATPase_dom"/>
</dbReference>
<dbReference type="GeneID" id="60059098"/>
<accession>A0A173T1Z3</accession>
<reference evidence="2 3" key="1">
    <citation type="journal article" date="2019" name="Nat. Med.">
        <title>A library of human gut bacterial isolates paired with longitudinal multiomics data enables mechanistic microbiome research.</title>
        <authorList>
            <person name="Poyet M."/>
            <person name="Groussin M."/>
            <person name="Gibbons S.M."/>
            <person name="Avila-Pacheco J."/>
            <person name="Jiang X."/>
            <person name="Kearney S.M."/>
            <person name="Perrotta A.R."/>
            <person name="Berdy B."/>
            <person name="Zhao S."/>
            <person name="Lieberman T.D."/>
            <person name="Swanson P.K."/>
            <person name="Smith M."/>
            <person name="Roesemann S."/>
            <person name="Alexander J.E."/>
            <person name="Rich S.A."/>
            <person name="Livny J."/>
            <person name="Vlamakis H."/>
            <person name="Clish C."/>
            <person name="Bullock K."/>
            <person name="Deik A."/>
            <person name="Scott J."/>
            <person name="Pierce K.A."/>
            <person name="Xavier R.J."/>
            <person name="Alm E.J."/>
        </authorList>
    </citation>
    <scope>NUCLEOTIDE SEQUENCE [LARGE SCALE GENOMIC DNA]</scope>
    <source>
        <strain evidence="2 3">BIOML-A198</strain>
    </source>
</reference>
<sequence>MKNNIRFVFKVKADDFLNAGKVSSEIKKYLSQLGLSRELIRKIVICSYEAEVNLVIHSLGGDIELEISNSAIHLYSIDQGPGIENINLAMKAGFSTASEKAREMGFGAGMGLPNMKKHSDEFEIKSSNGGTFIRMTYFIPS</sequence>
<evidence type="ECO:0000313" key="2">
    <source>
        <dbReference type="EMBL" id="MTK20362.1"/>
    </source>
</evidence>
<evidence type="ECO:0000313" key="3">
    <source>
        <dbReference type="Proteomes" id="UP000487649"/>
    </source>
</evidence>
<protein>
    <submittedName>
        <fullName evidence="2">Anti-sigma regulatory factor</fullName>
    </submittedName>
</protein>
<dbReference type="Proteomes" id="UP000487649">
    <property type="component" value="Unassembled WGS sequence"/>
</dbReference>
<gene>
    <name evidence="2" type="ORF">GMA92_02770</name>
</gene>
<dbReference type="Pfam" id="PF13581">
    <property type="entry name" value="HATPase_c_2"/>
    <property type="match status" value="1"/>
</dbReference>
<comment type="caution">
    <text evidence="2">The sequence shown here is derived from an EMBL/GenBank/DDBJ whole genome shotgun (WGS) entry which is preliminary data.</text>
</comment>
<dbReference type="OrthoDB" id="9797578at2"/>
<feature type="domain" description="Histidine kinase/HSP90-like ATPase" evidence="1">
    <location>
        <begin position="20"/>
        <end position="136"/>
    </location>
</feature>
<evidence type="ECO:0000259" key="1">
    <source>
        <dbReference type="Pfam" id="PF13581"/>
    </source>
</evidence>